<evidence type="ECO:0000256" key="1">
    <source>
        <dbReference type="ARBA" id="ARBA00022801"/>
    </source>
</evidence>
<keyword evidence="5" id="KW-1185">Reference proteome</keyword>
<comment type="similarity">
    <text evidence="2">Belongs to the Nudix hydrolase family.</text>
</comment>
<proteinExistence type="inferred from homology"/>
<dbReference type="PANTHER" id="PTHR21340:SF0">
    <property type="entry name" value="BIS(5'-NUCLEOSYL)-TETRAPHOSPHATASE [ASYMMETRICAL]"/>
    <property type="match status" value="1"/>
</dbReference>
<name>A0A178M131_9CHLR</name>
<feature type="domain" description="Nudix hydrolase" evidence="3">
    <location>
        <begin position="4"/>
        <end position="135"/>
    </location>
</feature>
<keyword evidence="1 2" id="KW-0378">Hydrolase</keyword>
<sequence>MTDTPIRAAGCVVLARDETGRHLVLLIQDQQGVWTLPKGHVDNGESDEAAAVREVAEETGIHCTLAERLERVTYPVYRRGRWRDKQVTFFLASASPEPPTPALAEGIRAAAWVPLNDAIRQIGYRQLRVLLQRVARRVGQGLGSGE</sequence>
<dbReference type="GO" id="GO:0006754">
    <property type="term" value="P:ATP biosynthetic process"/>
    <property type="evidence" value="ECO:0007669"/>
    <property type="project" value="TreeGrafter"/>
</dbReference>
<dbReference type="InterPro" id="IPR020476">
    <property type="entry name" value="Nudix_hydrolase"/>
</dbReference>
<protein>
    <submittedName>
        <fullName evidence="4">NUDIX hydrolase</fullName>
    </submittedName>
</protein>
<dbReference type="GO" id="GO:0004081">
    <property type="term" value="F:bis(5'-nucleosyl)-tetraphosphatase (asymmetrical) activity"/>
    <property type="evidence" value="ECO:0007669"/>
    <property type="project" value="TreeGrafter"/>
</dbReference>
<dbReference type="RefSeq" id="WP_066790542.1">
    <property type="nucleotide sequence ID" value="NZ_LWQS01000085.1"/>
</dbReference>
<dbReference type="InterPro" id="IPR020084">
    <property type="entry name" value="NUDIX_hydrolase_CS"/>
</dbReference>
<dbReference type="InterPro" id="IPR015797">
    <property type="entry name" value="NUDIX_hydrolase-like_dom_sf"/>
</dbReference>
<dbReference type="EMBL" id="LWQS01000085">
    <property type="protein sequence ID" value="OAN41700.1"/>
    <property type="molecule type" value="Genomic_DNA"/>
</dbReference>
<evidence type="ECO:0000259" key="3">
    <source>
        <dbReference type="PROSITE" id="PS51462"/>
    </source>
</evidence>
<comment type="caution">
    <text evidence="4">The sequence shown here is derived from an EMBL/GenBank/DDBJ whole genome shotgun (WGS) entry which is preliminary data.</text>
</comment>
<reference evidence="4 5" key="1">
    <citation type="submission" date="2016-04" db="EMBL/GenBank/DDBJ databases">
        <title>Chloroflexus islandicus sp. nov., a thermophilic filamentous anoxygenic phototrophic bacterium from geyser Strokkur (Iceland).</title>
        <authorList>
            <person name="Gaisin V.A."/>
            <person name="Kalashnikov A.M."/>
            <person name="Sukhacheva M.V."/>
            <person name="Grouzdev D.S."/>
            <person name="Ivanov T.M."/>
            <person name="Kuznetsov B."/>
            <person name="Gorlenko V.M."/>
        </authorList>
    </citation>
    <scope>NUCLEOTIDE SEQUENCE [LARGE SCALE GENOMIC DNA]</scope>
    <source>
        <strain evidence="5">isl-2</strain>
    </source>
</reference>
<dbReference type="GO" id="GO:0006167">
    <property type="term" value="P:AMP biosynthetic process"/>
    <property type="evidence" value="ECO:0007669"/>
    <property type="project" value="TreeGrafter"/>
</dbReference>
<accession>A0A178M131</accession>
<dbReference type="InterPro" id="IPR051325">
    <property type="entry name" value="Nudix_hydrolase_domain"/>
</dbReference>
<dbReference type="Proteomes" id="UP000078287">
    <property type="component" value="Unassembled WGS sequence"/>
</dbReference>
<dbReference type="PRINTS" id="PR00502">
    <property type="entry name" value="NUDIXFAMILY"/>
</dbReference>
<dbReference type="OrthoDB" id="9816289at2"/>
<dbReference type="CDD" id="cd03673">
    <property type="entry name" value="NUDIX_Ap6A_hydrolase"/>
    <property type="match status" value="1"/>
</dbReference>
<evidence type="ECO:0000256" key="2">
    <source>
        <dbReference type="RuleBase" id="RU003476"/>
    </source>
</evidence>
<dbReference type="PROSITE" id="PS51462">
    <property type="entry name" value="NUDIX"/>
    <property type="match status" value="1"/>
</dbReference>
<dbReference type="PROSITE" id="PS00893">
    <property type="entry name" value="NUDIX_BOX"/>
    <property type="match status" value="1"/>
</dbReference>
<dbReference type="AlphaFoldDB" id="A0A178M131"/>
<dbReference type="Gene3D" id="3.90.79.10">
    <property type="entry name" value="Nucleoside Triphosphate Pyrophosphohydrolase"/>
    <property type="match status" value="1"/>
</dbReference>
<dbReference type="InterPro" id="IPR000086">
    <property type="entry name" value="NUDIX_hydrolase_dom"/>
</dbReference>
<evidence type="ECO:0000313" key="4">
    <source>
        <dbReference type="EMBL" id="OAN41700.1"/>
    </source>
</evidence>
<dbReference type="Pfam" id="PF00293">
    <property type="entry name" value="NUDIX"/>
    <property type="match status" value="1"/>
</dbReference>
<gene>
    <name evidence="4" type="ORF">A6A03_18795</name>
</gene>
<dbReference type="PANTHER" id="PTHR21340">
    <property type="entry name" value="DIADENOSINE 5,5-P1,P4-TETRAPHOSPHATE PYROPHOSPHOHYDROLASE MUTT"/>
    <property type="match status" value="1"/>
</dbReference>
<dbReference type="STRING" id="1707952.A6A03_18795"/>
<dbReference type="SUPFAM" id="SSF55811">
    <property type="entry name" value="Nudix"/>
    <property type="match status" value="1"/>
</dbReference>
<evidence type="ECO:0000313" key="5">
    <source>
        <dbReference type="Proteomes" id="UP000078287"/>
    </source>
</evidence>
<organism evidence="4 5">
    <name type="scientific">Chloroflexus islandicus</name>
    <dbReference type="NCBI Taxonomy" id="1707952"/>
    <lineage>
        <taxon>Bacteria</taxon>
        <taxon>Bacillati</taxon>
        <taxon>Chloroflexota</taxon>
        <taxon>Chloroflexia</taxon>
        <taxon>Chloroflexales</taxon>
        <taxon>Chloroflexineae</taxon>
        <taxon>Chloroflexaceae</taxon>
        <taxon>Chloroflexus</taxon>
    </lineage>
</organism>